<accession>A0A921IPS0</accession>
<dbReference type="PANTHER" id="PTHR33408">
    <property type="entry name" value="TRANSPOSASE"/>
    <property type="match status" value="1"/>
</dbReference>
<dbReference type="InterPro" id="IPR025668">
    <property type="entry name" value="Tnp_DDE_dom"/>
</dbReference>
<evidence type="ECO:0000259" key="1">
    <source>
        <dbReference type="Pfam" id="PF13751"/>
    </source>
</evidence>
<dbReference type="Proteomes" id="UP000746751">
    <property type="component" value="Unassembled WGS sequence"/>
</dbReference>
<dbReference type="Pfam" id="PF13751">
    <property type="entry name" value="DDE_Tnp_1_6"/>
    <property type="match status" value="1"/>
</dbReference>
<protein>
    <submittedName>
        <fullName evidence="2">Transposase</fullName>
    </submittedName>
</protein>
<dbReference type="PANTHER" id="PTHR33408:SF2">
    <property type="entry name" value="TRANSPOSASE DDE DOMAIN-CONTAINING PROTEIN"/>
    <property type="match status" value="1"/>
</dbReference>
<comment type="caution">
    <text evidence="2">The sequence shown here is derived from an EMBL/GenBank/DDBJ whole genome shotgun (WGS) entry which is preliminary data.</text>
</comment>
<reference evidence="2" key="1">
    <citation type="journal article" date="2021" name="PeerJ">
        <title>Extensive microbial diversity within the chicken gut microbiome revealed by metagenomics and culture.</title>
        <authorList>
            <person name="Gilroy R."/>
            <person name="Ravi A."/>
            <person name="Getino M."/>
            <person name="Pursley I."/>
            <person name="Horton D.L."/>
            <person name="Alikhan N.F."/>
            <person name="Baker D."/>
            <person name="Gharbi K."/>
            <person name="Hall N."/>
            <person name="Watson M."/>
            <person name="Adriaenssens E.M."/>
            <person name="Foster-Nyarko E."/>
            <person name="Jarju S."/>
            <person name="Secka A."/>
            <person name="Antonio M."/>
            <person name="Oren A."/>
            <person name="Chaudhuri R.R."/>
            <person name="La Ragione R."/>
            <person name="Hildebrand F."/>
            <person name="Pallen M.J."/>
        </authorList>
    </citation>
    <scope>NUCLEOTIDE SEQUENCE</scope>
    <source>
        <strain evidence="2">ChiGjej2B2-7701</strain>
    </source>
</reference>
<dbReference type="EMBL" id="DYVF01000040">
    <property type="protein sequence ID" value="HJG30871.1"/>
    <property type="molecule type" value="Genomic_DNA"/>
</dbReference>
<organism evidence="2 3">
    <name type="scientific">Collinsella ihumii</name>
    <dbReference type="NCBI Taxonomy" id="1720204"/>
    <lineage>
        <taxon>Bacteria</taxon>
        <taxon>Bacillati</taxon>
        <taxon>Actinomycetota</taxon>
        <taxon>Coriobacteriia</taxon>
        <taxon>Coriobacteriales</taxon>
        <taxon>Coriobacteriaceae</taxon>
        <taxon>Collinsella</taxon>
    </lineage>
</organism>
<reference evidence="2" key="2">
    <citation type="submission" date="2021-09" db="EMBL/GenBank/DDBJ databases">
        <authorList>
            <person name="Gilroy R."/>
        </authorList>
    </citation>
    <scope>NUCLEOTIDE SEQUENCE</scope>
    <source>
        <strain evidence="2">ChiGjej2B2-7701</strain>
    </source>
</reference>
<proteinExistence type="predicted"/>
<dbReference type="AlphaFoldDB" id="A0A921IPS0"/>
<gene>
    <name evidence="2" type="ORF">K8U80_05690</name>
</gene>
<evidence type="ECO:0000313" key="3">
    <source>
        <dbReference type="Proteomes" id="UP000746751"/>
    </source>
</evidence>
<sequence>MLRSEAGSALRKRRSVDVETAFGNIKRNLGFTRFTLRGLEKVELEWRLVAMGHNIRKLFLAESRKAGAGAPA</sequence>
<name>A0A921IPS0_9ACTN</name>
<evidence type="ECO:0000313" key="2">
    <source>
        <dbReference type="EMBL" id="HJG30871.1"/>
    </source>
</evidence>
<feature type="domain" description="Transposase DDE" evidence="1">
    <location>
        <begin position="3"/>
        <end position="58"/>
    </location>
</feature>